<dbReference type="PANTHER" id="PTHR46082:SF11">
    <property type="entry name" value="AAA+ ATPASE DOMAIN-CONTAINING PROTEIN-RELATED"/>
    <property type="match status" value="1"/>
</dbReference>
<dbReference type="PROSITE" id="PS50297">
    <property type="entry name" value="ANK_REP_REGION"/>
    <property type="match status" value="1"/>
</dbReference>
<dbReference type="GO" id="GO:0003824">
    <property type="term" value="F:catalytic activity"/>
    <property type="evidence" value="ECO:0007669"/>
    <property type="project" value="InterPro"/>
</dbReference>
<proteinExistence type="predicted"/>
<keyword evidence="1" id="KW-0040">ANK repeat</keyword>
<feature type="repeat" description="ANK" evidence="1">
    <location>
        <begin position="326"/>
        <end position="360"/>
    </location>
</feature>
<dbReference type="GeneID" id="34575530"/>
<dbReference type="SUPFAM" id="SSF53167">
    <property type="entry name" value="Purine and uridine phosphorylases"/>
    <property type="match status" value="1"/>
</dbReference>
<evidence type="ECO:0000256" key="1">
    <source>
        <dbReference type="PROSITE-ProRule" id="PRU00023"/>
    </source>
</evidence>
<dbReference type="InterPro" id="IPR053137">
    <property type="entry name" value="NLR-like"/>
</dbReference>
<keyword evidence="3" id="KW-1185">Reference proteome</keyword>
<name>A0A1F5LL88_PENAI</name>
<sequence length="398" mass="44553">MKHEDYKVGWICTLPTELAAAACMLDERHDVLPQPATDDNNYTLGRIGPHNVTIAGLPAGVTGVTSAARVAKQMRTTFPSIKFGLMVGIGGGVPSYDHDIRLGDVVVSKPGDTSGGVIQFDFGKTVKEGRFVRSGSLNRPPDVLLNAVTSLQARHMYETSRIPRILSDSTARFPLRKQACSYPGASSDKLYHWEYNHLQRQATCAQYTHKNKQWQDYAAATAAAYAKELLGITHIHGNVSNEGAEKNIYRGIQLLNPNIASDRETLYRHFLSSLSTDPIPREDHCAQQAYQVSEHILWKSHQVGPWELWLRKYLEDGNPLNIRDFRGKTPLHHAVVTKYERIDKVRALVEAGADLAMKDFMGQTPVDLARDTDEQIFLLLLKAWQKLAVAEKQNQDRK</sequence>
<protein>
    <submittedName>
        <fullName evidence="2">Uncharacterized protein</fullName>
    </submittedName>
</protein>
<dbReference type="GO" id="GO:0009116">
    <property type="term" value="P:nucleoside metabolic process"/>
    <property type="evidence" value="ECO:0007669"/>
    <property type="project" value="InterPro"/>
</dbReference>
<dbReference type="EMBL" id="LXJU01000007">
    <property type="protein sequence ID" value="OGE53992.1"/>
    <property type="molecule type" value="Genomic_DNA"/>
</dbReference>
<evidence type="ECO:0000313" key="3">
    <source>
        <dbReference type="Proteomes" id="UP000177622"/>
    </source>
</evidence>
<dbReference type="PANTHER" id="PTHR46082">
    <property type="entry name" value="ATP/GTP-BINDING PROTEIN-RELATED"/>
    <property type="match status" value="1"/>
</dbReference>
<organism evidence="2 3">
    <name type="scientific">Penicillium arizonense</name>
    <dbReference type="NCBI Taxonomy" id="1835702"/>
    <lineage>
        <taxon>Eukaryota</taxon>
        <taxon>Fungi</taxon>
        <taxon>Dikarya</taxon>
        <taxon>Ascomycota</taxon>
        <taxon>Pezizomycotina</taxon>
        <taxon>Eurotiomycetes</taxon>
        <taxon>Eurotiomycetidae</taxon>
        <taxon>Eurotiales</taxon>
        <taxon>Aspergillaceae</taxon>
        <taxon>Penicillium</taxon>
    </lineage>
</organism>
<comment type="caution">
    <text evidence="2">The sequence shown here is derived from an EMBL/GenBank/DDBJ whole genome shotgun (WGS) entry which is preliminary data.</text>
</comment>
<reference evidence="2 3" key="1">
    <citation type="journal article" date="2016" name="Sci. Rep.">
        <title>Penicillium arizonense, a new, genome sequenced fungal species, reveals a high chemical diversity in secreted metabolites.</title>
        <authorList>
            <person name="Grijseels S."/>
            <person name="Nielsen J.C."/>
            <person name="Randelovic M."/>
            <person name="Nielsen J."/>
            <person name="Nielsen K.F."/>
            <person name="Workman M."/>
            <person name="Frisvad J.C."/>
        </authorList>
    </citation>
    <scope>NUCLEOTIDE SEQUENCE [LARGE SCALE GENOMIC DNA]</scope>
    <source>
        <strain evidence="2 3">CBS 141311</strain>
    </source>
</reference>
<dbReference type="AlphaFoldDB" id="A0A1F5LL88"/>
<dbReference type="PROSITE" id="PS50088">
    <property type="entry name" value="ANK_REPEAT"/>
    <property type="match status" value="1"/>
</dbReference>
<dbReference type="Gene3D" id="3.40.50.1580">
    <property type="entry name" value="Nucleoside phosphorylase domain"/>
    <property type="match status" value="1"/>
</dbReference>
<dbReference type="InterPro" id="IPR002110">
    <property type="entry name" value="Ankyrin_rpt"/>
</dbReference>
<dbReference type="RefSeq" id="XP_022489429.1">
    <property type="nucleotide sequence ID" value="XM_022630796.1"/>
</dbReference>
<dbReference type="Proteomes" id="UP000177622">
    <property type="component" value="Unassembled WGS sequence"/>
</dbReference>
<dbReference type="InterPro" id="IPR036770">
    <property type="entry name" value="Ankyrin_rpt-contain_sf"/>
</dbReference>
<dbReference type="OrthoDB" id="1577640at2759"/>
<gene>
    <name evidence="2" type="ORF">PENARI_c007G02598</name>
</gene>
<dbReference type="STRING" id="1835702.A0A1F5LL88"/>
<dbReference type="Pfam" id="PF13857">
    <property type="entry name" value="Ank_5"/>
    <property type="match status" value="1"/>
</dbReference>
<evidence type="ECO:0000313" key="2">
    <source>
        <dbReference type="EMBL" id="OGE53992.1"/>
    </source>
</evidence>
<dbReference type="InterPro" id="IPR035994">
    <property type="entry name" value="Nucleoside_phosphorylase_sf"/>
</dbReference>
<dbReference type="SUPFAM" id="SSF48403">
    <property type="entry name" value="Ankyrin repeat"/>
    <property type="match status" value="1"/>
</dbReference>
<dbReference type="Gene3D" id="1.25.40.20">
    <property type="entry name" value="Ankyrin repeat-containing domain"/>
    <property type="match status" value="1"/>
</dbReference>
<accession>A0A1F5LL88</accession>